<dbReference type="PANTHER" id="PTHR22696">
    <property type="entry name" value="E3 UBIQUITIN-PROTEIN LIGASE RNF26"/>
    <property type="match status" value="1"/>
</dbReference>
<feature type="compositionally biased region" description="Acidic residues" evidence="1">
    <location>
        <begin position="622"/>
        <end position="637"/>
    </location>
</feature>
<keyword evidence="2" id="KW-0812">Transmembrane</keyword>
<evidence type="ECO:0000313" key="4">
    <source>
        <dbReference type="Proteomes" id="UP000279259"/>
    </source>
</evidence>
<sequence length="775" mass="86492">MPILATVGNHFSQLLHDFVFSFPSPGNITVGPFKFQRSGDWADIEDGGAGEGAGDGAFENLVNEPGETRALAHGVGALSFAGSGYGICLVLTAILLNRIHHIVRRPNPPIPPLPHPPVNSWYWRMRRGLANVLTSPETPRFLRLPGLICLFRAWLLFTILLLQVSNLWPVDPDSAFFNGNRLGRVVVSFGEWAGGMEMQKACWQVFLSVCCGLVCSGLANGLDRGRRRDVGAGFNLFGYSFLLHLYSSPLTHHRLPQVSSHGRPDFHALFQLWLSLTELTWLQALELSTTMRRNQLLPTAVCGGLGLAHFVYALTTAPLRFPSFTFLTHLLALFLSIVVTFSILVKAITHIFTLGYIPTPLSSSLLPHEGSVPSIEDDFGVALLKLGTACLEATQYSGLRNELVGVEERHGPWVEIGANGSSVKQLQFGSAGGFGNEITQVDVSEPEDPGMESPYWREMRTFWQTFAQSVVLHAHNLVLSTPGGKRALEFSRDMWQRRWWYGPRRWNFWRREAWAEPPRFRQQAILRRIQAINERAAALRAEAERHGEDTATASSSAIESSGQSRSLTRRSRSRQTTPAPLQYADYLRGEIELEDDEEEWLDHEDDHDGSVDASSSGWVSDGDGDGDGDGDDADEDITPSMYRDLLSEQAQANPDLQPVLLAHLTSSSSSPLTRRGYRALLAPPGSQSAPFARDREVSRRAEEMHDIVLDQRAAMASRDKERERDEWDDDRRRNCVVCTIEPRDTILWPSRLAAKDHMCPCCRRKVDGFSRIYVP</sequence>
<feature type="transmembrane region" description="Helical" evidence="2">
    <location>
        <begin position="144"/>
        <end position="164"/>
    </location>
</feature>
<comment type="caution">
    <text evidence="3">The sequence shown here is derived from an EMBL/GenBank/DDBJ whole genome shotgun (WGS) entry which is preliminary data.</text>
</comment>
<evidence type="ECO:0000313" key="3">
    <source>
        <dbReference type="EMBL" id="RSH88835.1"/>
    </source>
</evidence>
<keyword evidence="2" id="KW-1133">Transmembrane helix</keyword>
<dbReference type="EMBL" id="RSCD01000016">
    <property type="protein sequence ID" value="RSH88835.1"/>
    <property type="molecule type" value="Genomic_DNA"/>
</dbReference>
<keyword evidence="4" id="KW-1185">Reference proteome</keyword>
<organism evidence="3 4">
    <name type="scientific">Saitozyma podzolica</name>
    <dbReference type="NCBI Taxonomy" id="1890683"/>
    <lineage>
        <taxon>Eukaryota</taxon>
        <taxon>Fungi</taxon>
        <taxon>Dikarya</taxon>
        <taxon>Basidiomycota</taxon>
        <taxon>Agaricomycotina</taxon>
        <taxon>Tremellomycetes</taxon>
        <taxon>Tremellales</taxon>
        <taxon>Trimorphomycetaceae</taxon>
        <taxon>Saitozyma</taxon>
    </lineage>
</organism>
<feature type="region of interest" description="Disordered" evidence="1">
    <location>
        <begin position="540"/>
        <end position="586"/>
    </location>
</feature>
<reference evidence="3 4" key="1">
    <citation type="submission" date="2018-11" db="EMBL/GenBank/DDBJ databases">
        <title>Genome sequence of Saitozyma podzolica DSM 27192.</title>
        <authorList>
            <person name="Aliyu H."/>
            <person name="Gorte O."/>
            <person name="Ochsenreither K."/>
        </authorList>
    </citation>
    <scope>NUCLEOTIDE SEQUENCE [LARGE SCALE GENOMIC DNA]</scope>
    <source>
        <strain evidence="3 4">DSM 27192</strain>
    </source>
</reference>
<feature type="compositionally biased region" description="Low complexity" evidence="1">
    <location>
        <begin position="551"/>
        <end position="566"/>
    </location>
</feature>
<dbReference type="OrthoDB" id="66726at2759"/>
<feature type="transmembrane region" description="Helical" evidence="2">
    <location>
        <begin position="326"/>
        <end position="345"/>
    </location>
</feature>
<dbReference type="GO" id="GO:0061630">
    <property type="term" value="F:ubiquitin protein ligase activity"/>
    <property type="evidence" value="ECO:0007669"/>
    <property type="project" value="TreeGrafter"/>
</dbReference>
<feature type="transmembrane region" description="Helical" evidence="2">
    <location>
        <begin position="70"/>
        <end position="96"/>
    </location>
</feature>
<dbReference type="Proteomes" id="UP000279259">
    <property type="component" value="Unassembled WGS sequence"/>
</dbReference>
<evidence type="ECO:0000256" key="2">
    <source>
        <dbReference type="SAM" id="Phobius"/>
    </source>
</evidence>
<feature type="compositionally biased region" description="Low complexity" evidence="1">
    <location>
        <begin position="611"/>
        <end position="621"/>
    </location>
</feature>
<protein>
    <submittedName>
        <fullName evidence="3">Uncharacterized protein</fullName>
    </submittedName>
</protein>
<name>A0A427YCG9_9TREE</name>
<proteinExistence type="predicted"/>
<keyword evidence="2" id="KW-0472">Membrane</keyword>
<feature type="transmembrane region" description="Helical" evidence="2">
    <location>
        <begin position="203"/>
        <end position="222"/>
    </location>
</feature>
<evidence type="ECO:0000256" key="1">
    <source>
        <dbReference type="SAM" id="MobiDB-lite"/>
    </source>
</evidence>
<dbReference type="GO" id="GO:0006511">
    <property type="term" value="P:ubiquitin-dependent protein catabolic process"/>
    <property type="evidence" value="ECO:0007669"/>
    <property type="project" value="TreeGrafter"/>
</dbReference>
<gene>
    <name evidence="3" type="ORF">EHS25_003063</name>
</gene>
<dbReference type="AlphaFoldDB" id="A0A427YCG9"/>
<accession>A0A427YCG9</accession>
<dbReference type="PANTHER" id="PTHR22696:SF1">
    <property type="entry name" value="E3 UBIQUITIN-PROTEIN LIGASE RNF26"/>
    <property type="match status" value="1"/>
</dbReference>
<dbReference type="GO" id="GO:0016567">
    <property type="term" value="P:protein ubiquitination"/>
    <property type="evidence" value="ECO:0007669"/>
    <property type="project" value="TreeGrafter"/>
</dbReference>
<feature type="transmembrane region" description="Helical" evidence="2">
    <location>
        <begin position="296"/>
        <end position="314"/>
    </location>
</feature>
<feature type="region of interest" description="Disordered" evidence="1">
    <location>
        <begin position="598"/>
        <end position="638"/>
    </location>
</feature>